<dbReference type="Pfam" id="PF08681">
    <property type="entry name" value="TacA1"/>
    <property type="match status" value="1"/>
</dbReference>
<dbReference type="EMBL" id="JACJTA010000012">
    <property type="protein sequence ID" value="MBD2604492.1"/>
    <property type="molecule type" value="Genomic_DNA"/>
</dbReference>
<keyword evidence="1" id="KW-1277">Toxin-antitoxin system</keyword>
<keyword evidence="4" id="KW-1185">Reference proteome</keyword>
<dbReference type="PANTHER" id="PTHR35401:SF2">
    <property type="entry name" value="ABC-TYPE TRANSPORT SYSTEM"/>
    <property type="match status" value="1"/>
</dbReference>
<dbReference type="PANTHER" id="PTHR35401">
    <property type="entry name" value="COPG FAMILY HELIX-TURN-HELIX PROTEIN-RELATED-RELATED"/>
    <property type="match status" value="1"/>
</dbReference>
<comment type="caution">
    <text evidence="3">The sequence shown here is derived from an EMBL/GenBank/DDBJ whole genome shotgun (WGS) entry which is preliminary data.</text>
</comment>
<protein>
    <submittedName>
        <fullName evidence="3">DUF1778 domain-containing protein</fullName>
    </submittedName>
</protein>
<name>A0ABR8GMP3_9CYAN</name>
<evidence type="ECO:0000256" key="1">
    <source>
        <dbReference type="ARBA" id="ARBA00022649"/>
    </source>
</evidence>
<dbReference type="InterPro" id="IPR014795">
    <property type="entry name" value="TacA_1-like"/>
</dbReference>
<sequence>MDTKVSKIRKNARLEARVTAEQKELMERAAYLRGQNLTEFMVAVLADAATQIIKDREFVELTDRDRAIFADALLNPLAPSETAYADAQWYKQVMNK</sequence>
<reference evidence="3 4" key="1">
    <citation type="journal article" date="2020" name="ISME J.">
        <title>Comparative genomics reveals insights into cyanobacterial evolution and habitat adaptation.</title>
        <authorList>
            <person name="Chen M.Y."/>
            <person name="Teng W.K."/>
            <person name="Zhao L."/>
            <person name="Hu C.X."/>
            <person name="Zhou Y.K."/>
            <person name="Han B.P."/>
            <person name="Song L.R."/>
            <person name="Shu W.S."/>
        </authorList>
    </citation>
    <scope>NUCLEOTIDE SEQUENCE [LARGE SCALE GENOMIC DNA]</scope>
    <source>
        <strain evidence="3 4">FACHB-248</strain>
    </source>
</reference>
<proteinExistence type="inferred from homology"/>
<comment type="similarity">
    <text evidence="2">Belongs to the TacA antitoxin family.</text>
</comment>
<evidence type="ECO:0000313" key="3">
    <source>
        <dbReference type="EMBL" id="MBD2604492.1"/>
    </source>
</evidence>
<dbReference type="InterPro" id="IPR010985">
    <property type="entry name" value="Ribbon_hlx_hlx"/>
</dbReference>
<dbReference type="RefSeq" id="WP_029636111.1">
    <property type="nucleotide sequence ID" value="NZ_JACJTA010000012.1"/>
</dbReference>
<evidence type="ECO:0000313" key="4">
    <source>
        <dbReference type="Proteomes" id="UP000660380"/>
    </source>
</evidence>
<gene>
    <name evidence="3" type="ORF">H6G81_08100</name>
</gene>
<dbReference type="Proteomes" id="UP000660380">
    <property type="component" value="Unassembled WGS sequence"/>
</dbReference>
<accession>A0ABR8GMP3</accession>
<evidence type="ECO:0000256" key="2">
    <source>
        <dbReference type="ARBA" id="ARBA00049988"/>
    </source>
</evidence>
<organism evidence="3 4">
    <name type="scientific">Scytonema hofmannii FACHB-248</name>
    <dbReference type="NCBI Taxonomy" id="1842502"/>
    <lineage>
        <taxon>Bacteria</taxon>
        <taxon>Bacillati</taxon>
        <taxon>Cyanobacteriota</taxon>
        <taxon>Cyanophyceae</taxon>
        <taxon>Nostocales</taxon>
        <taxon>Scytonemataceae</taxon>
        <taxon>Scytonema</taxon>
    </lineage>
</organism>
<dbReference type="SUPFAM" id="SSF47598">
    <property type="entry name" value="Ribbon-helix-helix"/>
    <property type="match status" value="1"/>
</dbReference>
<dbReference type="Gene3D" id="1.20.5.780">
    <property type="entry name" value="Single helix bin"/>
    <property type="match status" value="1"/>
</dbReference>